<feature type="transmembrane region" description="Helical" evidence="9">
    <location>
        <begin position="90"/>
        <end position="113"/>
    </location>
</feature>
<feature type="transmembrane region" description="Helical" evidence="9">
    <location>
        <begin position="33"/>
        <end position="53"/>
    </location>
</feature>
<keyword evidence="5" id="KW-0029">Amino-acid transport</keyword>
<organism evidence="10 11">
    <name type="scientific">Bradyrhizobium erythrophlei</name>
    <dbReference type="NCBI Taxonomy" id="1437360"/>
    <lineage>
        <taxon>Bacteria</taxon>
        <taxon>Pseudomonadati</taxon>
        <taxon>Pseudomonadota</taxon>
        <taxon>Alphaproteobacteria</taxon>
        <taxon>Hyphomicrobiales</taxon>
        <taxon>Nitrobacteraceae</taxon>
        <taxon>Bradyrhizobium</taxon>
    </lineage>
</organism>
<evidence type="ECO:0000313" key="10">
    <source>
        <dbReference type="EMBL" id="SHG61954.1"/>
    </source>
</evidence>
<dbReference type="PANTHER" id="PTHR11795:SF445">
    <property type="entry name" value="AMINO ACID ABC TRANSPORTER PERMEASE PROTEIN"/>
    <property type="match status" value="1"/>
</dbReference>
<feature type="transmembrane region" description="Helical" evidence="9">
    <location>
        <begin position="187"/>
        <end position="212"/>
    </location>
</feature>
<dbReference type="Pfam" id="PF02653">
    <property type="entry name" value="BPD_transp_2"/>
    <property type="match status" value="1"/>
</dbReference>
<feature type="transmembrane region" description="Helical" evidence="9">
    <location>
        <begin position="255"/>
        <end position="276"/>
    </location>
</feature>
<evidence type="ECO:0000256" key="3">
    <source>
        <dbReference type="ARBA" id="ARBA00022475"/>
    </source>
</evidence>
<evidence type="ECO:0000256" key="6">
    <source>
        <dbReference type="ARBA" id="ARBA00022989"/>
    </source>
</evidence>
<keyword evidence="6 9" id="KW-1133">Transmembrane helix</keyword>
<proteinExistence type="inferred from homology"/>
<evidence type="ECO:0000256" key="7">
    <source>
        <dbReference type="ARBA" id="ARBA00023136"/>
    </source>
</evidence>
<evidence type="ECO:0000256" key="2">
    <source>
        <dbReference type="ARBA" id="ARBA00022448"/>
    </source>
</evidence>
<dbReference type="EMBL" id="LT670817">
    <property type="protein sequence ID" value="SHG61954.1"/>
    <property type="molecule type" value="Genomic_DNA"/>
</dbReference>
<dbReference type="InterPro" id="IPR052157">
    <property type="entry name" value="BCAA_transport_permease"/>
</dbReference>
<protein>
    <submittedName>
        <fullName evidence="10">Amino acid/amide ABC transporter membrane protein 1, HAAT family</fullName>
    </submittedName>
</protein>
<comment type="subcellular location">
    <subcellularLocation>
        <location evidence="1">Cell membrane</location>
        <topology evidence="1">Multi-pass membrane protein</topology>
    </subcellularLocation>
</comment>
<dbReference type="PANTHER" id="PTHR11795">
    <property type="entry name" value="BRANCHED-CHAIN AMINO ACID TRANSPORT SYSTEM PERMEASE PROTEIN LIVH"/>
    <property type="match status" value="1"/>
</dbReference>
<keyword evidence="7 9" id="KW-0472">Membrane</keyword>
<evidence type="ECO:0000256" key="1">
    <source>
        <dbReference type="ARBA" id="ARBA00004651"/>
    </source>
</evidence>
<dbReference type="OrthoDB" id="9807115at2"/>
<dbReference type="RefSeq" id="WP_079607198.1">
    <property type="nucleotide sequence ID" value="NZ_LT670817.1"/>
</dbReference>
<feature type="transmembrane region" description="Helical" evidence="9">
    <location>
        <begin position="141"/>
        <end position="158"/>
    </location>
</feature>
<evidence type="ECO:0000256" key="5">
    <source>
        <dbReference type="ARBA" id="ARBA00022970"/>
    </source>
</evidence>
<sequence length="288" mass="30267">MLVAQVLINALVLGCLYACIAIGFSLVWGVLNVINLIHGSFIVLGAYLAWGIYQSLAIPPWYVLVVAAPLFFILGYLLQRLLLNRVISAPVLVTLTLTFGLDLILNNAMIYFFKADYRKLTLSPPIGSISLFDVVVPVDRLIATAAALALTGVLYLVLRRSRVGRAIVAVRLDRDAAVLMGVDVKSIYAIAFGLGAALAGCAGVLMALIFPISPLTSSTFLGKAFVVCVLGGLGSVSGALAGGLLLALVEGVGSVAIGPSHATTLSFVLLIVFLIVRPQGLLGRKGFE</sequence>
<reference evidence="10 11" key="1">
    <citation type="submission" date="2016-11" db="EMBL/GenBank/DDBJ databases">
        <authorList>
            <person name="Jaros S."/>
            <person name="Januszkiewicz K."/>
            <person name="Wedrychowicz H."/>
        </authorList>
    </citation>
    <scope>NUCLEOTIDE SEQUENCE [LARGE SCALE GENOMIC DNA]</scope>
    <source>
        <strain evidence="10 11">GAS138</strain>
    </source>
</reference>
<feature type="transmembrane region" description="Helical" evidence="9">
    <location>
        <begin position="6"/>
        <end position="26"/>
    </location>
</feature>
<keyword evidence="3" id="KW-1003">Cell membrane</keyword>
<dbReference type="GO" id="GO:0005886">
    <property type="term" value="C:plasma membrane"/>
    <property type="evidence" value="ECO:0007669"/>
    <property type="project" value="UniProtKB-SubCell"/>
</dbReference>
<dbReference type="InterPro" id="IPR001851">
    <property type="entry name" value="ABC_transp_permease"/>
</dbReference>
<name>A0A1M5L9Z6_9BRAD</name>
<keyword evidence="2" id="KW-0813">Transport</keyword>
<gene>
    <name evidence="10" type="ORF">SAMN05443248_2159</name>
</gene>
<evidence type="ECO:0000256" key="9">
    <source>
        <dbReference type="SAM" id="Phobius"/>
    </source>
</evidence>
<feature type="transmembrane region" description="Helical" evidence="9">
    <location>
        <begin position="59"/>
        <end position="78"/>
    </location>
</feature>
<evidence type="ECO:0000256" key="8">
    <source>
        <dbReference type="ARBA" id="ARBA00037998"/>
    </source>
</evidence>
<evidence type="ECO:0000313" key="11">
    <source>
        <dbReference type="Proteomes" id="UP000189796"/>
    </source>
</evidence>
<dbReference type="AlphaFoldDB" id="A0A1M5L9Z6"/>
<accession>A0A1M5L9Z6</accession>
<dbReference type="CDD" id="cd06582">
    <property type="entry name" value="TM_PBP1_LivH_like"/>
    <property type="match status" value="1"/>
</dbReference>
<evidence type="ECO:0000256" key="4">
    <source>
        <dbReference type="ARBA" id="ARBA00022692"/>
    </source>
</evidence>
<comment type="similarity">
    <text evidence="8">Belongs to the binding-protein-dependent transport system permease family. LivHM subfamily.</text>
</comment>
<feature type="transmembrane region" description="Helical" evidence="9">
    <location>
        <begin position="224"/>
        <end position="248"/>
    </location>
</feature>
<dbReference type="Proteomes" id="UP000189796">
    <property type="component" value="Chromosome I"/>
</dbReference>
<dbReference type="GO" id="GO:0006865">
    <property type="term" value="P:amino acid transport"/>
    <property type="evidence" value="ECO:0007669"/>
    <property type="project" value="UniProtKB-KW"/>
</dbReference>
<dbReference type="GO" id="GO:0022857">
    <property type="term" value="F:transmembrane transporter activity"/>
    <property type="evidence" value="ECO:0007669"/>
    <property type="project" value="InterPro"/>
</dbReference>
<keyword evidence="4 9" id="KW-0812">Transmembrane</keyword>